<sequence>MLYIITKLVTEGNKQAFSVIGAVDDKKKAAAIAAEVYKNYNKVASFQNIEMITEWLATRLSYSFRLDKDHRLQLAITELEGETLPEDKQVIFNAAAEEDELMRRVSQALFEGKHTAERGGQAPSCPIDQ</sequence>
<dbReference type="EMBL" id="VTOY01000007">
    <property type="protein sequence ID" value="TYZ21948.1"/>
    <property type="molecule type" value="Genomic_DNA"/>
</dbReference>
<protein>
    <submittedName>
        <fullName evidence="1">Uncharacterized protein</fullName>
    </submittedName>
</protein>
<dbReference type="OrthoDB" id="1666046at2"/>
<dbReference type="AlphaFoldDB" id="A0A5D6W558"/>
<proteinExistence type="predicted"/>
<dbReference type="Proteomes" id="UP000323646">
    <property type="component" value="Unassembled WGS sequence"/>
</dbReference>
<accession>A0A5D6W558</accession>
<reference evidence="1 2" key="1">
    <citation type="submission" date="2019-08" db="EMBL/GenBank/DDBJ databases">
        <title>Selenomonas sp. mPRGC5 and Selenomonas sp. mPRGC8 isolated from ruminal fluid of dairy goat (Capra hircus).</title>
        <authorList>
            <person name="Poothong S."/>
            <person name="Nuengjamnong C."/>
            <person name="Tanasupawat S."/>
        </authorList>
    </citation>
    <scope>NUCLEOTIDE SEQUENCE [LARGE SCALE GENOMIC DNA]</scope>
    <source>
        <strain evidence="2">mPRGC5</strain>
    </source>
</reference>
<comment type="caution">
    <text evidence="1">The sequence shown here is derived from an EMBL/GenBank/DDBJ whole genome shotgun (WGS) entry which is preliminary data.</text>
</comment>
<evidence type="ECO:0000313" key="2">
    <source>
        <dbReference type="Proteomes" id="UP000323646"/>
    </source>
</evidence>
<dbReference type="RefSeq" id="WP_149171722.1">
    <property type="nucleotide sequence ID" value="NZ_VTOY01000007.1"/>
</dbReference>
<organism evidence="1 2">
    <name type="scientific">Selenomonas ruminis</name>
    <dbReference type="NCBI Taxonomy" id="2593411"/>
    <lineage>
        <taxon>Bacteria</taxon>
        <taxon>Bacillati</taxon>
        <taxon>Bacillota</taxon>
        <taxon>Negativicutes</taxon>
        <taxon>Selenomonadales</taxon>
        <taxon>Selenomonadaceae</taxon>
        <taxon>Selenomonas</taxon>
    </lineage>
</organism>
<name>A0A5D6W558_9FIRM</name>
<keyword evidence="2" id="KW-1185">Reference proteome</keyword>
<evidence type="ECO:0000313" key="1">
    <source>
        <dbReference type="EMBL" id="TYZ21948.1"/>
    </source>
</evidence>
<gene>
    <name evidence="1" type="ORF">FZ040_09175</name>
</gene>